<protein>
    <recommendedName>
        <fullName evidence="7">Enkurin domain-containing protein</fullName>
    </recommendedName>
</protein>
<dbReference type="Proteomes" id="UP001295444">
    <property type="component" value="Chromosome 12"/>
</dbReference>
<evidence type="ECO:0000256" key="5">
    <source>
        <dbReference type="ARBA" id="ARBA00023273"/>
    </source>
</evidence>
<dbReference type="AlphaFoldDB" id="A0AAD1WSU5"/>
<evidence type="ECO:0000256" key="1">
    <source>
        <dbReference type="ARBA" id="ARBA00004138"/>
    </source>
</evidence>
<evidence type="ECO:0000259" key="7">
    <source>
        <dbReference type="PROSITE" id="PS51665"/>
    </source>
</evidence>
<dbReference type="PANTHER" id="PTHR21490:SF2">
    <property type="entry name" value="ENKURIN DOMAIN-CONTAINING PROTEIN 1"/>
    <property type="match status" value="1"/>
</dbReference>
<dbReference type="PROSITE" id="PS51665">
    <property type="entry name" value="ENKURIN"/>
    <property type="match status" value="1"/>
</dbReference>
<proteinExistence type="predicted"/>
<feature type="region of interest" description="Disordered" evidence="6">
    <location>
        <begin position="1"/>
        <end position="25"/>
    </location>
</feature>
<evidence type="ECO:0000313" key="9">
    <source>
        <dbReference type="Proteomes" id="UP001295444"/>
    </source>
</evidence>
<accession>A0AAD1WSU5</accession>
<dbReference type="InterPro" id="IPR052102">
    <property type="entry name" value="Enkurin_domain-protein"/>
</dbReference>
<feature type="domain" description="Enkurin" evidence="7">
    <location>
        <begin position="264"/>
        <end position="356"/>
    </location>
</feature>
<reference evidence="8" key="1">
    <citation type="submission" date="2022-03" db="EMBL/GenBank/DDBJ databases">
        <authorList>
            <person name="Alioto T."/>
            <person name="Alioto T."/>
            <person name="Gomez Garrido J."/>
        </authorList>
    </citation>
    <scope>NUCLEOTIDE SEQUENCE</scope>
</reference>
<dbReference type="PANTHER" id="PTHR21490">
    <property type="entry name" value="ENKURIN-RELATED"/>
    <property type="match status" value="1"/>
</dbReference>
<evidence type="ECO:0000256" key="3">
    <source>
        <dbReference type="ARBA" id="ARBA00022490"/>
    </source>
</evidence>
<name>A0AAD1WSU5_PELCU</name>
<dbReference type="EMBL" id="OW240923">
    <property type="protein sequence ID" value="CAH2324884.1"/>
    <property type="molecule type" value="Genomic_DNA"/>
</dbReference>
<dbReference type="GO" id="GO:0005881">
    <property type="term" value="C:cytoplasmic microtubule"/>
    <property type="evidence" value="ECO:0007669"/>
    <property type="project" value="TreeGrafter"/>
</dbReference>
<keyword evidence="4" id="KW-0206">Cytoskeleton</keyword>
<evidence type="ECO:0000256" key="4">
    <source>
        <dbReference type="ARBA" id="ARBA00023212"/>
    </source>
</evidence>
<dbReference type="GO" id="GO:0005929">
    <property type="term" value="C:cilium"/>
    <property type="evidence" value="ECO:0007669"/>
    <property type="project" value="UniProtKB-SubCell"/>
</dbReference>
<keyword evidence="5" id="KW-0966">Cell projection</keyword>
<gene>
    <name evidence="8" type="ORF">PECUL_23A041934</name>
</gene>
<evidence type="ECO:0000313" key="8">
    <source>
        <dbReference type="EMBL" id="CAH2324884.1"/>
    </source>
</evidence>
<dbReference type="Pfam" id="PF13864">
    <property type="entry name" value="Enkurin"/>
    <property type="match status" value="1"/>
</dbReference>
<organism evidence="8 9">
    <name type="scientific">Pelobates cultripes</name>
    <name type="common">Western spadefoot toad</name>
    <dbReference type="NCBI Taxonomy" id="61616"/>
    <lineage>
        <taxon>Eukaryota</taxon>
        <taxon>Metazoa</taxon>
        <taxon>Chordata</taxon>
        <taxon>Craniata</taxon>
        <taxon>Vertebrata</taxon>
        <taxon>Euteleostomi</taxon>
        <taxon>Amphibia</taxon>
        <taxon>Batrachia</taxon>
        <taxon>Anura</taxon>
        <taxon>Pelobatoidea</taxon>
        <taxon>Pelobatidae</taxon>
        <taxon>Pelobates</taxon>
    </lineage>
</organism>
<evidence type="ECO:0000256" key="2">
    <source>
        <dbReference type="ARBA" id="ARBA00004245"/>
    </source>
</evidence>
<sequence length="359" mass="40955">MSGGNFGIAGPIPPDPPIVYKRPASARGRLEGTKLDFLSGPLAPDPTLYPACYSARPANPPPRILPNARDILERGQRGTVGILLQLEGISLNSDIQPRKNIKDHGKENVRRLREIQKKCKEKELEKEHLGPKPVKALWKSNKYENVESKVKQKLQVNEKVTTHNQESLNFLKAHSHCGSGIQPKRSLTPRSRSPKFQPDISEQDFKVQGTGIDFVAHNARNANKVKIRRSRSLQGLNEVLEHKQNEQKQYDSNQKGHVPQYLIDLKEKWLKEKEERKKRTPDPSLPPGHTMMPEAERLETLNNIKQTQDQLIKELLRLPVRADTLSIQNRRTELEKKLSEIEEAIKIFSHPKVFIKIDT</sequence>
<keyword evidence="9" id="KW-1185">Reference proteome</keyword>
<feature type="region of interest" description="Disordered" evidence="6">
    <location>
        <begin position="175"/>
        <end position="198"/>
    </location>
</feature>
<evidence type="ECO:0000256" key="6">
    <source>
        <dbReference type="SAM" id="MobiDB-lite"/>
    </source>
</evidence>
<comment type="subcellular location">
    <subcellularLocation>
        <location evidence="1">Cell projection</location>
        <location evidence="1">Cilium</location>
    </subcellularLocation>
    <subcellularLocation>
        <location evidence="2">Cytoplasm</location>
        <location evidence="2">Cytoskeleton</location>
    </subcellularLocation>
</comment>
<dbReference type="InterPro" id="IPR027012">
    <property type="entry name" value="Enkurin_dom"/>
</dbReference>
<keyword evidence="3" id="KW-0963">Cytoplasm</keyword>